<protein>
    <submittedName>
        <fullName evidence="2">Uncharacterized protein</fullName>
    </submittedName>
</protein>
<keyword evidence="1" id="KW-0812">Transmembrane</keyword>
<keyword evidence="3" id="KW-1185">Reference proteome</keyword>
<evidence type="ECO:0000256" key="1">
    <source>
        <dbReference type="SAM" id="Phobius"/>
    </source>
</evidence>
<evidence type="ECO:0000313" key="2">
    <source>
        <dbReference type="EnsemblMetazoa" id="GBRI041340-PA"/>
    </source>
</evidence>
<dbReference type="Proteomes" id="UP000091820">
    <property type="component" value="Unassembled WGS sequence"/>
</dbReference>
<proteinExistence type="predicted"/>
<keyword evidence="1" id="KW-1133">Transmembrane helix</keyword>
<dbReference type="AlphaFoldDB" id="A0A1A9X207"/>
<dbReference type="VEuPathDB" id="VectorBase:GBRI041340"/>
<sequence>MYKANVSTLFVSRFKTRKPSIFGIIKRIHILSNPAKMQKVNKILNAIHLNLTISNGLSFAFSIYLGLVMGVRVNFAIDFKVCANLYLSLAVLVAYPLRPISLPQNILPDLERPTHRIDKRLKDLKMLLSRDTIAANTTVKF</sequence>
<feature type="transmembrane region" description="Helical" evidence="1">
    <location>
        <begin position="46"/>
        <end position="69"/>
    </location>
</feature>
<evidence type="ECO:0000313" key="3">
    <source>
        <dbReference type="Proteomes" id="UP000091820"/>
    </source>
</evidence>
<dbReference type="EnsemblMetazoa" id="GBRI041340-RA">
    <property type="protein sequence ID" value="GBRI041340-PA"/>
    <property type="gene ID" value="GBRI041340"/>
</dbReference>
<name>A0A1A9X207_9MUSC</name>
<keyword evidence="1" id="KW-0472">Membrane</keyword>
<accession>A0A1A9X207</accession>
<reference evidence="3" key="1">
    <citation type="submission" date="2014-03" db="EMBL/GenBank/DDBJ databases">
        <authorList>
            <person name="Aksoy S."/>
            <person name="Warren W."/>
            <person name="Wilson R.K."/>
        </authorList>
    </citation>
    <scope>NUCLEOTIDE SEQUENCE [LARGE SCALE GENOMIC DNA]</scope>
    <source>
        <strain evidence="3">IAEA</strain>
    </source>
</reference>
<organism evidence="2 3">
    <name type="scientific">Glossina brevipalpis</name>
    <dbReference type="NCBI Taxonomy" id="37001"/>
    <lineage>
        <taxon>Eukaryota</taxon>
        <taxon>Metazoa</taxon>
        <taxon>Ecdysozoa</taxon>
        <taxon>Arthropoda</taxon>
        <taxon>Hexapoda</taxon>
        <taxon>Insecta</taxon>
        <taxon>Pterygota</taxon>
        <taxon>Neoptera</taxon>
        <taxon>Endopterygota</taxon>
        <taxon>Diptera</taxon>
        <taxon>Brachycera</taxon>
        <taxon>Muscomorpha</taxon>
        <taxon>Hippoboscoidea</taxon>
        <taxon>Glossinidae</taxon>
        <taxon>Glossina</taxon>
    </lineage>
</organism>
<reference evidence="2" key="2">
    <citation type="submission" date="2020-05" db="UniProtKB">
        <authorList>
            <consortium name="EnsemblMetazoa"/>
        </authorList>
    </citation>
    <scope>IDENTIFICATION</scope>
    <source>
        <strain evidence="2">IAEA</strain>
    </source>
</reference>